<dbReference type="AlphaFoldDB" id="A1RQT6"/>
<dbReference type="GO" id="GO:0022857">
    <property type="term" value="F:transmembrane transporter activity"/>
    <property type="evidence" value="ECO:0007669"/>
    <property type="project" value="InterPro"/>
</dbReference>
<sequence>MASRSIGPGLIIGVASGTVLEWYDAFLFAVAATYVGAAFFPSKDPIVQLANVFLTFALGFFARPLGALFFGWVGDRFGRRTAIFWTLLTAGLATALIGLVPSYKEWGVAVANTALSLGYCA</sequence>
<dbReference type="SUPFAM" id="SSF103473">
    <property type="entry name" value="MFS general substrate transporter"/>
    <property type="match status" value="1"/>
</dbReference>
<feature type="transmembrane region" description="Helical" evidence="7">
    <location>
        <begin position="20"/>
        <end position="40"/>
    </location>
</feature>
<protein>
    <recommendedName>
        <fullName evidence="8">Major facilitator superfamily (MFS) profile domain-containing protein</fullName>
    </recommendedName>
</protein>
<keyword evidence="10" id="KW-1185">Reference proteome</keyword>
<evidence type="ECO:0000313" key="9">
    <source>
        <dbReference type="EMBL" id="ABL87318.1"/>
    </source>
</evidence>
<dbReference type="Gene3D" id="1.20.1250.20">
    <property type="entry name" value="MFS general substrate transporter like domains"/>
    <property type="match status" value="1"/>
</dbReference>
<proteinExistence type="predicted"/>
<dbReference type="HOGENOM" id="CLU_2032948_0_0_2"/>
<dbReference type="STRING" id="384616.Pisl_0135"/>
<feature type="transmembrane region" description="Helical" evidence="7">
    <location>
        <begin position="82"/>
        <end position="103"/>
    </location>
</feature>
<dbReference type="GO" id="GO:0005886">
    <property type="term" value="C:plasma membrane"/>
    <property type="evidence" value="ECO:0007669"/>
    <property type="project" value="UniProtKB-SubCell"/>
</dbReference>
<dbReference type="Proteomes" id="UP000002595">
    <property type="component" value="Chromosome"/>
</dbReference>
<keyword evidence="5 7" id="KW-1133">Transmembrane helix</keyword>
<evidence type="ECO:0000256" key="6">
    <source>
        <dbReference type="ARBA" id="ARBA00023136"/>
    </source>
</evidence>
<dbReference type="PANTHER" id="PTHR43045:SF1">
    <property type="entry name" value="SHIKIMATE TRANSPORTER"/>
    <property type="match status" value="1"/>
</dbReference>
<dbReference type="InterPro" id="IPR036259">
    <property type="entry name" value="MFS_trans_sf"/>
</dbReference>
<dbReference type="Pfam" id="PF00083">
    <property type="entry name" value="Sugar_tr"/>
    <property type="match status" value="1"/>
</dbReference>
<evidence type="ECO:0000256" key="7">
    <source>
        <dbReference type="SAM" id="Phobius"/>
    </source>
</evidence>
<evidence type="ECO:0000256" key="5">
    <source>
        <dbReference type="ARBA" id="ARBA00022989"/>
    </source>
</evidence>
<feature type="transmembrane region" description="Helical" evidence="7">
    <location>
        <begin position="46"/>
        <end position="70"/>
    </location>
</feature>
<evidence type="ECO:0000256" key="2">
    <source>
        <dbReference type="ARBA" id="ARBA00022448"/>
    </source>
</evidence>
<dbReference type="EMBL" id="CP000504">
    <property type="protein sequence ID" value="ABL87318.1"/>
    <property type="molecule type" value="Genomic_DNA"/>
</dbReference>
<keyword evidence="4 7" id="KW-0812">Transmembrane</keyword>
<evidence type="ECO:0000256" key="1">
    <source>
        <dbReference type="ARBA" id="ARBA00004651"/>
    </source>
</evidence>
<dbReference type="RefSeq" id="WP_011761895.1">
    <property type="nucleotide sequence ID" value="NC_008701.1"/>
</dbReference>
<dbReference type="PROSITE" id="PS50850">
    <property type="entry name" value="MFS"/>
    <property type="match status" value="1"/>
</dbReference>
<keyword evidence="3" id="KW-1003">Cell membrane</keyword>
<dbReference type="GeneID" id="4617776"/>
<evidence type="ECO:0000313" key="10">
    <source>
        <dbReference type="Proteomes" id="UP000002595"/>
    </source>
</evidence>
<reference evidence="9" key="1">
    <citation type="submission" date="2006-12" db="EMBL/GenBank/DDBJ databases">
        <title>Complete sequence of Pyrobaculum islandicum DSM 4184.</title>
        <authorList>
            <person name="Copeland A."/>
            <person name="Lucas S."/>
            <person name="Lapidus A."/>
            <person name="Barry K."/>
            <person name="Detter J.C."/>
            <person name="Glavina del Rio T."/>
            <person name="Dalin E."/>
            <person name="Tice H."/>
            <person name="Pitluck S."/>
            <person name="Meincke L."/>
            <person name="Brettin T."/>
            <person name="Bruce D."/>
            <person name="Han C."/>
            <person name="Tapia R."/>
            <person name="Gilna P."/>
            <person name="Schmutz J."/>
            <person name="Larimer F."/>
            <person name="Land M."/>
            <person name="Hauser L."/>
            <person name="Kyrpides N."/>
            <person name="Mikhailova N."/>
            <person name="Cozen A.E."/>
            <person name="Fitz-Gibbon S.T."/>
            <person name="House C.H."/>
            <person name="Saltikov C."/>
            <person name="Lowe T."/>
            <person name="Richardson P."/>
        </authorList>
    </citation>
    <scope>NUCLEOTIDE SEQUENCE [LARGE SCALE GENOMIC DNA]</scope>
    <source>
        <strain evidence="9">DSM 4184</strain>
    </source>
</reference>
<dbReference type="InterPro" id="IPR005828">
    <property type="entry name" value="MFS_sugar_transport-like"/>
</dbReference>
<feature type="domain" description="Major facilitator superfamily (MFS) profile" evidence="8">
    <location>
        <begin position="10"/>
        <end position="121"/>
    </location>
</feature>
<dbReference type="PANTHER" id="PTHR43045">
    <property type="entry name" value="SHIKIMATE TRANSPORTER"/>
    <property type="match status" value="1"/>
</dbReference>
<dbReference type="eggNOG" id="arCOG02693">
    <property type="taxonomic scope" value="Archaea"/>
</dbReference>
<organism evidence="9 10">
    <name type="scientific">Pyrobaculum islandicum (strain DSM 4184 / JCM 9189 / GEO3)</name>
    <dbReference type="NCBI Taxonomy" id="384616"/>
    <lineage>
        <taxon>Archaea</taxon>
        <taxon>Thermoproteota</taxon>
        <taxon>Thermoprotei</taxon>
        <taxon>Thermoproteales</taxon>
        <taxon>Thermoproteaceae</taxon>
        <taxon>Pyrobaculum</taxon>
    </lineage>
</organism>
<gene>
    <name evidence="9" type="ordered locus">Pisl_0135</name>
</gene>
<accession>A1RQT6</accession>
<evidence type="ECO:0000256" key="3">
    <source>
        <dbReference type="ARBA" id="ARBA00022475"/>
    </source>
</evidence>
<dbReference type="KEGG" id="pis:Pisl_0135"/>
<name>A1RQT6_PYRIL</name>
<keyword evidence="6 7" id="KW-0472">Membrane</keyword>
<dbReference type="InterPro" id="IPR020846">
    <property type="entry name" value="MFS_dom"/>
</dbReference>
<keyword evidence="2" id="KW-0813">Transport</keyword>
<evidence type="ECO:0000256" key="4">
    <source>
        <dbReference type="ARBA" id="ARBA00022692"/>
    </source>
</evidence>
<evidence type="ECO:0000259" key="8">
    <source>
        <dbReference type="PROSITE" id="PS50850"/>
    </source>
</evidence>
<comment type="subcellular location">
    <subcellularLocation>
        <location evidence="1">Cell membrane</location>
        <topology evidence="1">Multi-pass membrane protein</topology>
    </subcellularLocation>
</comment>